<comment type="similarity">
    <text evidence="2 4">Belongs to the AB hydrolase superfamily. Lipase family.</text>
</comment>
<evidence type="ECO:0000313" key="7">
    <source>
        <dbReference type="EMBL" id="CAH0726866.1"/>
    </source>
</evidence>
<dbReference type="InterPro" id="IPR033906">
    <property type="entry name" value="Lipase_N"/>
</dbReference>
<gene>
    <name evidence="7" type="ORF">BINO364_LOCUS12282</name>
</gene>
<dbReference type="Pfam" id="PF00151">
    <property type="entry name" value="Lipase"/>
    <property type="match status" value="1"/>
</dbReference>
<dbReference type="SUPFAM" id="SSF53474">
    <property type="entry name" value="alpha/beta-Hydrolases"/>
    <property type="match status" value="1"/>
</dbReference>
<dbReference type="PANTHER" id="PTHR11610">
    <property type="entry name" value="LIPASE"/>
    <property type="match status" value="1"/>
</dbReference>
<evidence type="ECO:0000256" key="4">
    <source>
        <dbReference type="RuleBase" id="RU004262"/>
    </source>
</evidence>
<evidence type="ECO:0000256" key="1">
    <source>
        <dbReference type="ARBA" id="ARBA00004613"/>
    </source>
</evidence>
<dbReference type="Proteomes" id="UP000838878">
    <property type="component" value="Chromosome 6"/>
</dbReference>
<dbReference type="CDD" id="cd00707">
    <property type="entry name" value="Pancreat_lipase_like"/>
    <property type="match status" value="1"/>
</dbReference>
<keyword evidence="8" id="KW-1185">Reference proteome</keyword>
<dbReference type="PANTHER" id="PTHR11610:SF173">
    <property type="entry name" value="LIPASE DOMAIN-CONTAINING PROTEIN-RELATED"/>
    <property type="match status" value="1"/>
</dbReference>
<dbReference type="GO" id="GO:0017171">
    <property type="term" value="F:serine hydrolase activity"/>
    <property type="evidence" value="ECO:0007669"/>
    <property type="project" value="TreeGrafter"/>
</dbReference>
<keyword evidence="5" id="KW-0732">Signal</keyword>
<organism evidence="7 8">
    <name type="scientific">Brenthis ino</name>
    <name type="common">lesser marbled fritillary</name>
    <dbReference type="NCBI Taxonomy" id="405034"/>
    <lineage>
        <taxon>Eukaryota</taxon>
        <taxon>Metazoa</taxon>
        <taxon>Ecdysozoa</taxon>
        <taxon>Arthropoda</taxon>
        <taxon>Hexapoda</taxon>
        <taxon>Insecta</taxon>
        <taxon>Pterygota</taxon>
        <taxon>Neoptera</taxon>
        <taxon>Endopterygota</taxon>
        <taxon>Lepidoptera</taxon>
        <taxon>Glossata</taxon>
        <taxon>Ditrysia</taxon>
        <taxon>Papilionoidea</taxon>
        <taxon>Nymphalidae</taxon>
        <taxon>Heliconiinae</taxon>
        <taxon>Argynnini</taxon>
        <taxon>Brenthis</taxon>
    </lineage>
</organism>
<evidence type="ECO:0000259" key="6">
    <source>
        <dbReference type="Pfam" id="PF00151"/>
    </source>
</evidence>
<dbReference type="InterPro" id="IPR000734">
    <property type="entry name" value="TAG_lipase"/>
</dbReference>
<evidence type="ECO:0000313" key="8">
    <source>
        <dbReference type="Proteomes" id="UP000838878"/>
    </source>
</evidence>
<accession>A0A8J9YGH3</accession>
<feature type="signal peptide" evidence="5">
    <location>
        <begin position="1"/>
        <end position="23"/>
    </location>
</feature>
<proteinExistence type="inferred from homology"/>
<dbReference type="OrthoDB" id="199913at2759"/>
<dbReference type="GO" id="GO:0005615">
    <property type="term" value="C:extracellular space"/>
    <property type="evidence" value="ECO:0007669"/>
    <property type="project" value="TreeGrafter"/>
</dbReference>
<feature type="chain" id="PRO_5035435772" description="Lipase domain-containing protein" evidence="5">
    <location>
        <begin position="24"/>
        <end position="353"/>
    </location>
</feature>
<dbReference type="GO" id="GO:0016298">
    <property type="term" value="F:lipase activity"/>
    <property type="evidence" value="ECO:0007669"/>
    <property type="project" value="InterPro"/>
</dbReference>
<dbReference type="EMBL" id="OV170226">
    <property type="protein sequence ID" value="CAH0726866.1"/>
    <property type="molecule type" value="Genomic_DNA"/>
</dbReference>
<evidence type="ECO:0000256" key="2">
    <source>
        <dbReference type="ARBA" id="ARBA00010701"/>
    </source>
</evidence>
<dbReference type="InterPro" id="IPR029058">
    <property type="entry name" value="AB_hydrolase_fold"/>
</dbReference>
<dbReference type="Gene3D" id="3.40.50.1820">
    <property type="entry name" value="alpha/beta hydrolase"/>
    <property type="match status" value="1"/>
</dbReference>
<protein>
    <recommendedName>
        <fullName evidence="6">Lipase domain-containing protein</fullName>
    </recommendedName>
</protein>
<evidence type="ECO:0000256" key="3">
    <source>
        <dbReference type="ARBA" id="ARBA00022525"/>
    </source>
</evidence>
<dbReference type="GO" id="GO:0016042">
    <property type="term" value="P:lipid catabolic process"/>
    <property type="evidence" value="ECO:0007669"/>
    <property type="project" value="TreeGrafter"/>
</dbReference>
<dbReference type="AlphaFoldDB" id="A0A8J9YGH3"/>
<name>A0A8J9YGH3_9NEOP</name>
<comment type="subcellular location">
    <subcellularLocation>
        <location evidence="1">Secreted</location>
    </subcellularLocation>
</comment>
<sequence length="353" mass="38558">MLFLAVQNLQILCIYNLLATASTTSIPYQKASFSVSSIIDPVLHPIVVAGSNRCEAVKSFFGLSYEQMQHKNATNFNEFLKIAHITKKGNIKYNMNETNIFKRLVNSATSIVFLIHGFMESSDGLMVQGAAPEFLKKKYVQVFALDGSKLINLEYMRSSTYVRFMGEGLGAYLSDIVNNGVNVSKISLVGHSLGAHIAGIAGKQVYEKTGKLLSRITGLDPAGPCFSNVNIDSKLDKTDAEYVDVIHTNGGMLGLKEPVGHKDFYPNNGMSQPGCFLSTCDHSRAWEMFSESINSPDNFPARKCENWTMFQNGNCKKNEVTYLGIKSNDGGLGNYYLTTGSSPPYGLGPTGSG</sequence>
<evidence type="ECO:0000256" key="5">
    <source>
        <dbReference type="SAM" id="SignalP"/>
    </source>
</evidence>
<feature type="non-terminal residue" evidence="7">
    <location>
        <position position="353"/>
    </location>
</feature>
<keyword evidence="3" id="KW-0964">Secreted</keyword>
<feature type="domain" description="Lipase" evidence="6">
    <location>
        <begin position="100"/>
        <end position="345"/>
    </location>
</feature>
<reference evidence="7" key="1">
    <citation type="submission" date="2021-12" db="EMBL/GenBank/DDBJ databases">
        <authorList>
            <person name="Martin H S."/>
        </authorList>
    </citation>
    <scope>NUCLEOTIDE SEQUENCE</scope>
</reference>
<dbReference type="InterPro" id="IPR013818">
    <property type="entry name" value="Lipase"/>
</dbReference>
<dbReference type="PRINTS" id="PR00821">
    <property type="entry name" value="TAGLIPASE"/>
</dbReference>